<sequence length="147" mass="16120">MPQAYREPERAWRIALIAESFARLLGRPLVEASDDPVAALWQAPCAVVAHGTEADPVFFFGNRQALACFECDVAGFIAMPSRLSAEAPLREERQALLDRVSAHGFIDDYAGVRISATGRRFRIARAVVWNLVDAAGLRHGQAATFQP</sequence>
<evidence type="ECO:0000259" key="1">
    <source>
        <dbReference type="Pfam" id="PF08670"/>
    </source>
</evidence>
<comment type="caution">
    <text evidence="2">The sequence shown here is derived from an EMBL/GenBank/DDBJ whole genome shotgun (WGS) entry which is preliminary data.</text>
</comment>
<gene>
    <name evidence="2" type="ORF">PYV00_18090</name>
</gene>
<protein>
    <submittedName>
        <fullName evidence="2">MEKHLA domain-containing protein</fullName>
    </submittedName>
</protein>
<dbReference type="Pfam" id="PF08670">
    <property type="entry name" value="MEKHLA"/>
    <property type="match status" value="1"/>
</dbReference>
<feature type="domain" description="MEKHLA" evidence="1">
    <location>
        <begin position="14"/>
        <end position="146"/>
    </location>
</feature>
<keyword evidence="3" id="KW-1185">Reference proteome</keyword>
<evidence type="ECO:0000313" key="3">
    <source>
        <dbReference type="Proteomes" id="UP001216253"/>
    </source>
</evidence>
<reference evidence="2 3" key="1">
    <citation type="submission" date="2023-03" db="EMBL/GenBank/DDBJ databases">
        <title>NovoSphingobium album sp. nov. isolated from polycyclic aromatic hydrocarbons- and heavy-metal polluted soil.</title>
        <authorList>
            <person name="Liu Z."/>
            <person name="Wang K."/>
        </authorList>
    </citation>
    <scope>NUCLEOTIDE SEQUENCE [LARGE SCALE GENOMIC DNA]</scope>
    <source>
        <strain evidence="2 3">H3SJ31-1</strain>
    </source>
</reference>
<dbReference type="InterPro" id="IPR013978">
    <property type="entry name" value="MEKHLA"/>
</dbReference>
<accession>A0ABT5WUR2</accession>
<dbReference type="EMBL" id="JARESE010000062">
    <property type="protein sequence ID" value="MDE8653614.1"/>
    <property type="molecule type" value="Genomic_DNA"/>
</dbReference>
<dbReference type="Proteomes" id="UP001216253">
    <property type="component" value="Unassembled WGS sequence"/>
</dbReference>
<proteinExistence type="predicted"/>
<organism evidence="2 3">
    <name type="scientific">Novosphingobium album</name>
    <name type="common">ex Liu et al. 2023</name>
    <dbReference type="NCBI Taxonomy" id="3031130"/>
    <lineage>
        <taxon>Bacteria</taxon>
        <taxon>Pseudomonadati</taxon>
        <taxon>Pseudomonadota</taxon>
        <taxon>Alphaproteobacteria</taxon>
        <taxon>Sphingomonadales</taxon>
        <taxon>Sphingomonadaceae</taxon>
        <taxon>Novosphingobium</taxon>
    </lineage>
</organism>
<name>A0ABT5WUR2_9SPHN</name>
<evidence type="ECO:0000313" key="2">
    <source>
        <dbReference type="EMBL" id="MDE8653614.1"/>
    </source>
</evidence>
<dbReference type="RefSeq" id="WP_275229696.1">
    <property type="nucleotide sequence ID" value="NZ_JARESE010000062.1"/>
</dbReference>